<reference evidence="4" key="1">
    <citation type="journal article" date="2012" name="PLoS Negl. Trop. Dis.">
        <title>A systematically improved high quality genome and transcriptome of the human blood fluke Schistosoma mansoni.</title>
        <authorList>
            <person name="Protasio A.V."/>
            <person name="Tsai I.J."/>
            <person name="Babbage A."/>
            <person name="Nichol S."/>
            <person name="Hunt M."/>
            <person name="Aslett M.A."/>
            <person name="De Silva N."/>
            <person name="Velarde G.S."/>
            <person name="Anderson T.J."/>
            <person name="Clark R.C."/>
            <person name="Davidson C."/>
            <person name="Dillon G.P."/>
            <person name="Holroyd N.E."/>
            <person name="LoVerde P.T."/>
            <person name="Lloyd C."/>
            <person name="McQuillan J."/>
            <person name="Oliveira G."/>
            <person name="Otto T.D."/>
            <person name="Parker-Manuel S.J."/>
            <person name="Quail M.A."/>
            <person name="Wilson R.A."/>
            <person name="Zerlotini A."/>
            <person name="Dunne D.W."/>
            <person name="Berriman M."/>
        </authorList>
    </citation>
    <scope>NUCLEOTIDE SEQUENCE [LARGE SCALE GENOMIC DNA]</scope>
    <source>
        <strain evidence="4">Puerto Rican</strain>
    </source>
</reference>
<feature type="region of interest" description="Disordered" evidence="3">
    <location>
        <begin position="200"/>
        <end position="221"/>
    </location>
</feature>
<proteinExistence type="inferred from homology"/>
<dbReference type="AlphaFoldDB" id="G4M0I5"/>
<feature type="compositionally biased region" description="Low complexity" evidence="3">
    <location>
        <begin position="200"/>
        <end position="215"/>
    </location>
</feature>
<reference evidence="5" key="2">
    <citation type="submission" date="2018-12" db="UniProtKB">
        <authorList>
            <consortium name="WormBaseParasite"/>
        </authorList>
    </citation>
    <scope>IDENTIFICATION</scope>
    <source>
        <strain evidence="5">Puerto Rican</strain>
    </source>
</reference>
<keyword evidence="2" id="KW-0175">Coiled coil</keyword>
<dbReference type="RefSeq" id="XP_018647002.1">
    <property type="nucleotide sequence ID" value="XM_018795176.1"/>
</dbReference>
<dbReference type="KEGG" id="smm:Smp_081380"/>
<evidence type="ECO:0000313" key="4">
    <source>
        <dbReference type="Proteomes" id="UP000008854"/>
    </source>
</evidence>
<dbReference type="OrthoDB" id="10000687at2759"/>
<dbReference type="CTD" id="8354896"/>
<dbReference type="PhylomeDB" id="G4M0I5"/>
<evidence type="ECO:0000256" key="2">
    <source>
        <dbReference type="ARBA" id="ARBA00023054"/>
    </source>
</evidence>
<dbReference type="HOGENOM" id="CLU_1108291_0_0_1"/>
<protein>
    <submittedName>
        <fullName evidence="5">Tumor protein d52, putative</fullName>
    </submittedName>
</protein>
<dbReference type="STRING" id="6183.G4M0I5"/>
<dbReference type="PANTHER" id="PTHR19307">
    <property type="entry name" value="TUMOR PROTEIN D52"/>
    <property type="match status" value="1"/>
</dbReference>
<dbReference type="InterPro" id="IPR007327">
    <property type="entry name" value="TPD52"/>
</dbReference>
<name>G4M0I5_SCHMA</name>
<sequence>MDLAYLDDKDECNDISIGIDISEDYTQTNNVSDDSLIKMRAQWTEELKQVEDEIQTLRQVLLSKFRRQQFLKRQLGITPIEELKSEVKQGLDTLRTSDAYLKTSAVVKTAKDKTSAVFIEKWNLLRQTSTYKSLENKVGSACYNVYGKLTRPKTLSSGTEHISNSEKQNTTTTTIATADITTKSCNLGTNNNSVPQSVSVISSSSSFNPNNSKGNNYDEDNIEINENDSIDFDKLLNDDMLLHSNRIDNKK</sequence>
<dbReference type="PANTHER" id="PTHR19307:SF14">
    <property type="entry name" value="TUMOR PROTEIN D52"/>
    <property type="match status" value="1"/>
</dbReference>
<accession>G4M0I5</accession>
<evidence type="ECO:0000256" key="1">
    <source>
        <dbReference type="ARBA" id="ARBA00005702"/>
    </source>
</evidence>
<dbReference type="Proteomes" id="UP000008854">
    <property type="component" value="Unassembled WGS sequence"/>
</dbReference>
<dbReference type="GeneID" id="8354896"/>
<evidence type="ECO:0000256" key="3">
    <source>
        <dbReference type="SAM" id="MobiDB-lite"/>
    </source>
</evidence>
<comment type="similarity">
    <text evidence="1">Belongs to the TPD52 family.</text>
</comment>
<evidence type="ECO:0000313" key="5">
    <source>
        <dbReference type="WBParaSite" id="Smp_081380.1"/>
    </source>
</evidence>
<dbReference type="GO" id="GO:0005737">
    <property type="term" value="C:cytoplasm"/>
    <property type="evidence" value="ECO:0007669"/>
    <property type="project" value="TreeGrafter"/>
</dbReference>
<dbReference type="Pfam" id="PF04201">
    <property type="entry name" value="TPD52"/>
    <property type="match status" value="1"/>
</dbReference>
<dbReference type="eggNOG" id="KOG4010">
    <property type="taxonomic scope" value="Eukaryota"/>
</dbReference>
<dbReference type="WBParaSite" id="Smp_081380.1">
    <property type="protein sequence ID" value="Smp_081380.1"/>
    <property type="gene ID" value="Smp_081380"/>
</dbReference>
<keyword evidence="4" id="KW-1185">Reference proteome</keyword>
<dbReference type="InParanoid" id="G4M0I5"/>
<organism evidence="4 5">
    <name type="scientific">Schistosoma mansoni</name>
    <name type="common">Blood fluke</name>
    <dbReference type="NCBI Taxonomy" id="6183"/>
    <lineage>
        <taxon>Eukaryota</taxon>
        <taxon>Metazoa</taxon>
        <taxon>Spiralia</taxon>
        <taxon>Lophotrochozoa</taxon>
        <taxon>Platyhelminthes</taxon>
        <taxon>Trematoda</taxon>
        <taxon>Digenea</taxon>
        <taxon>Strigeidida</taxon>
        <taxon>Schistosomatoidea</taxon>
        <taxon>Schistosomatidae</taxon>
        <taxon>Schistosoma</taxon>
    </lineage>
</organism>